<dbReference type="EMBL" id="JAIWYP010000088">
    <property type="protein sequence ID" value="KAH3689943.1"/>
    <property type="molecule type" value="Genomic_DNA"/>
</dbReference>
<gene>
    <name evidence="1" type="ORF">DPMN_191188</name>
</gene>
<name>A0A9D3Y0X3_DREPO</name>
<organism evidence="1 2">
    <name type="scientific">Dreissena polymorpha</name>
    <name type="common">Zebra mussel</name>
    <name type="synonym">Mytilus polymorpha</name>
    <dbReference type="NCBI Taxonomy" id="45954"/>
    <lineage>
        <taxon>Eukaryota</taxon>
        <taxon>Metazoa</taxon>
        <taxon>Spiralia</taxon>
        <taxon>Lophotrochozoa</taxon>
        <taxon>Mollusca</taxon>
        <taxon>Bivalvia</taxon>
        <taxon>Autobranchia</taxon>
        <taxon>Heteroconchia</taxon>
        <taxon>Euheterodonta</taxon>
        <taxon>Imparidentia</taxon>
        <taxon>Neoheterodontei</taxon>
        <taxon>Myida</taxon>
        <taxon>Dreissenoidea</taxon>
        <taxon>Dreissenidae</taxon>
        <taxon>Dreissena</taxon>
    </lineage>
</organism>
<reference evidence="1" key="1">
    <citation type="journal article" date="2019" name="bioRxiv">
        <title>The Genome of the Zebra Mussel, Dreissena polymorpha: A Resource for Invasive Species Research.</title>
        <authorList>
            <person name="McCartney M.A."/>
            <person name="Auch B."/>
            <person name="Kono T."/>
            <person name="Mallez S."/>
            <person name="Zhang Y."/>
            <person name="Obille A."/>
            <person name="Becker A."/>
            <person name="Abrahante J.E."/>
            <person name="Garbe J."/>
            <person name="Badalamenti J.P."/>
            <person name="Herman A."/>
            <person name="Mangelson H."/>
            <person name="Liachko I."/>
            <person name="Sullivan S."/>
            <person name="Sone E.D."/>
            <person name="Koren S."/>
            <person name="Silverstein K.A.T."/>
            <person name="Beckman K.B."/>
            <person name="Gohl D.M."/>
        </authorList>
    </citation>
    <scope>NUCLEOTIDE SEQUENCE</scope>
    <source>
        <strain evidence="1">Duluth1</strain>
        <tissue evidence="1">Whole animal</tissue>
    </source>
</reference>
<dbReference type="AlphaFoldDB" id="A0A9D3Y0X3"/>
<evidence type="ECO:0000313" key="1">
    <source>
        <dbReference type="EMBL" id="KAH3689943.1"/>
    </source>
</evidence>
<dbReference type="Proteomes" id="UP000828390">
    <property type="component" value="Unassembled WGS sequence"/>
</dbReference>
<comment type="caution">
    <text evidence="1">The sequence shown here is derived from an EMBL/GenBank/DDBJ whole genome shotgun (WGS) entry which is preliminary data.</text>
</comment>
<evidence type="ECO:0000313" key="2">
    <source>
        <dbReference type="Proteomes" id="UP000828390"/>
    </source>
</evidence>
<sequence>MEVETPYRDFLTSEPSLKLLENPIQAFHIKYGMGHKTKNLPPLKRYKLDVRFRSIIKSSSWKMALNAFAKRVASDLSVQSAPDNQGRTFPLLWYFFV</sequence>
<protein>
    <submittedName>
        <fullName evidence="1">Uncharacterized protein</fullName>
    </submittedName>
</protein>
<proteinExistence type="predicted"/>
<reference evidence="1" key="2">
    <citation type="submission" date="2020-11" db="EMBL/GenBank/DDBJ databases">
        <authorList>
            <person name="McCartney M.A."/>
            <person name="Auch B."/>
            <person name="Kono T."/>
            <person name="Mallez S."/>
            <person name="Becker A."/>
            <person name="Gohl D.M."/>
            <person name="Silverstein K.A.T."/>
            <person name="Koren S."/>
            <person name="Bechman K.B."/>
            <person name="Herman A."/>
            <person name="Abrahante J.E."/>
            <person name="Garbe J."/>
        </authorList>
    </citation>
    <scope>NUCLEOTIDE SEQUENCE</scope>
    <source>
        <strain evidence="1">Duluth1</strain>
        <tissue evidence="1">Whole animal</tissue>
    </source>
</reference>
<keyword evidence="2" id="KW-1185">Reference proteome</keyword>
<accession>A0A9D3Y0X3</accession>